<reference evidence="8 9" key="1">
    <citation type="submission" date="2018-06" db="EMBL/GenBank/DDBJ databases">
        <title>Extensive metabolic versatility and redundancy in microbially diverse, dynamic hydrothermal sediments.</title>
        <authorList>
            <person name="Dombrowski N."/>
            <person name="Teske A."/>
            <person name="Baker B.J."/>
        </authorList>
    </citation>
    <scope>NUCLEOTIDE SEQUENCE [LARGE SCALE GENOMIC DNA]</scope>
    <source>
        <strain evidence="8">B35_G9</strain>
    </source>
</reference>
<comment type="subcellular location">
    <subcellularLocation>
        <location evidence="6">Cytoplasm</location>
    </subcellularLocation>
</comment>
<feature type="DNA-binding region" description="H-T-H motif" evidence="6">
    <location>
        <begin position="18"/>
        <end position="57"/>
    </location>
</feature>
<evidence type="ECO:0000256" key="5">
    <source>
        <dbReference type="ARBA" id="ARBA00023163"/>
    </source>
</evidence>
<dbReference type="GO" id="GO:0003677">
    <property type="term" value="F:DNA binding"/>
    <property type="evidence" value="ECO:0007669"/>
    <property type="project" value="UniProtKB-UniRule"/>
</dbReference>
<dbReference type="PANTHER" id="PTHR35786:SF1">
    <property type="entry name" value="REDOX-SENSING TRANSCRIPTIONAL REPRESSOR REX 1"/>
    <property type="match status" value="1"/>
</dbReference>
<dbReference type="InterPro" id="IPR022876">
    <property type="entry name" value="Tscrpt_rep_Rex"/>
</dbReference>
<dbReference type="Pfam" id="PF06971">
    <property type="entry name" value="Put_DNA-bind_N"/>
    <property type="match status" value="1"/>
</dbReference>
<dbReference type="SMART" id="SM00881">
    <property type="entry name" value="CoA_binding"/>
    <property type="match status" value="1"/>
</dbReference>
<dbReference type="HAMAP" id="MF_01131">
    <property type="entry name" value="Rex"/>
    <property type="match status" value="1"/>
</dbReference>
<dbReference type="InterPro" id="IPR009718">
    <property type="entry name" value="Rex_DNA-bd_C_dom"/>
</dbReference>
<dbReference type="NCBIfam" id="NF003995">
    <property type="entry name" value="PRK05472.2-4"/>
    <property type="match status" value="1"/>
</dbReference>
<gene>
    <name evidence="6" type="primary">rex</name>
    <name evidence="8" type="ORF">DRP44_01595</name>
</gene>
<protein>
    <recommendedName>
        <fullName evidence="6">Redox-sensing transcriptional repressor Rex</fullName>
    </recommendedName>
</protein>
<evidence type="ECO:0000256" key="1">
    <source>
        <dbReference type="ARBA" id="ARBA00022490"/>
    </source>
</evidence>
<dbReference type="Gene3D" id="3.40.50.720">
    <property type="entry name" value="NAD(P)-binding Rossmann-like Domain"/>
    <property type="match status" value="1"/>
</dbReference>
<feature type="domain" description="CoA-binding" evidence="7">
    <location>
        <begin position="81"/>
        <end position="183"/>
    </location>
</feature>
<dbReference type="GO" id="GO:0051775">
    <property type="term" value="P:response to redox state"/>
    <property type="evidence" value="ECO:0007669"/>
    <property type="project" value="InterPro"/>
</dbReference>
<dbReference type="EMBL" id="QNBC01000012">
    <property type="protein sequence ID" value="RKX67715.1"/>
    <property type="molecule type" value="Genomic_DNA"/>
</dbReference>
<evidence type="ECO:0000259" key="7">
    <source>
        <dbReference type="SMART" id="SM00881"/>
    </source>
</evidence>
<dbReference type="GO" id="GO:0045892">
    <property type="term" value="P:negative regulation of DNA-templated transcription"/>
    <property type="evidence" value="ECO:0007669"/>
    <property type="project" value="InterPro"/>
</dbReference>
<evidence type="ECO:0000256" key="3">
    <source>
        <dbReference type="ARBA" id="ARBA00023015"/>
    </source>
</evidence>
<keyword evidence="1 6" id="KW-0963">Cytoplasm</keyword>
<evidence type="ECO:0000256" key="6">
    <source>
        <dbReference type="HAMAP-Rule" id="MF_01131"/>
    </source>
</evidence>
<keyword evidence="4 6" id="KW-0238">DNA-binding</keyword>
<dbReference type="Pfam" id="PF02629">
    <property type="entry name" value="CoA_binding"/>
    <property type="match status" value="1"/>
</dbReference>
<organism evidence="8 9">
    <name type="scientific">candidate division TA06 bacterium</name>
    <dbReference type="NCBI Taxonomy" id="2250710"/>
    <lineage>
        <taxon>Bacteria</taxon>
        <taxon>Bacteria division TA06</taxon>
    </lineage>
</organism>
<dbReference type="PANTHER" id="PTHR35786">
    <property type="entry name" value="REDOX-SENSING TRANSCRIPTIONAL REPRESSOR REX"/>
    <property type="match status" value="1"/>
</dbReference>
<dbReference type="GO" id="GO:0003700">
    <property type="term" value="F:DNA-binding transcription factor activity"/>
    <property type="evidence" value="ECO:0007669"/>
    <property type="project" value="UniProtKB-UniRule"/>
</dbReference>
<dbReference type="NCBIfam" id="NF003996">
    <property type="entry name" value="PRK05472.2-5"/>
    <property type="match status" value="1"/>
</dbReference>
<feature type="binding site" evidence="6">
    <location>
        <begin position="92"/>
        <end position="97"/>
    </location>
    <ligand>
        <name>NAD(+)</name>
        <dbReference type="ChEBI" id="CHEBI:57540"/>
    </ligand>
</feature>
<evidence type="ECO:0000256" key="4">
    <source>
        <dbReference type="ARBA" id="ARBA00023125"/>
    </source>
</evidence>
<evidence type="ECO:0000313" key="8">
    <source>
        <dbReference type="EMBL" id="RKX67715.1"/>
    </source>
</evidence>
<dbReference type="InterPro" id="IPR036291">
    <property type="entry name" value="NAD(P)-bd_dom_sf"/>
</dbReference>
<comment type="function">
    <text evidence="6">Modulates transcription in response to changes in cellular NADH/NAD(+) redox state.</text>
</comment>
<dbReference type="InterPro" id="IPR003781">
    <property type="entry name" value="CoA-bd"/>
</dbReference>
<keyword evidence="5 6" id="KW-0804">Transcription</keyword>
<dbReference type="Proteomes" id="UP000282321">
    <property type="component" value="Unassembled WGS sequence"/>
</dbReference>
<evidence type="ECO:0000313" key="9">
    <source>
        <dbReference type="Proteomes" id="UP000282321"/>
    </source>
</evidence>
<keyword evidence="6" id="KW-0520">NAD</keyword>
<proteinExistence type="inferred from homology"/>
<evidence type="ECO:0000256" key="2">
    <source>
        <dbReference type="ARBA" id="ARBA00022491"/>
    </source>
</evidence>
<accession>A0A660SA47</accession>
<dbReference type="InterPro" id="IPR036388">
    <property type="entry name" value="WH-like_DNA-bd_sf"/>
</dbReference>
<dbReference type="AlphaFoldDB" id="A0A660SA47"/>
<name>A0A660SA47_UNCT6</name>
<dbReference type="InterPro" id="IPR036390">
    <property type="entry name" value="WH_DNA-bd_sf"/>
</dbReference>
<dbReference type="SUPFAM" id="SSF51735">
    <property type="entry name" value="NAD(P)-binding Rossmann-fold domains"/>
    <property type="match status" value="1"/>
</dbReference>
<dbReference type="Gene3D" id="1.10.10.10">
    <property type="entry name" value="Winged helix-like DNA-binding domain superfamily/Winged helix DNA-binding domain"/>
    <property type="match status" value="1"/>
</dbReference>
<comment type="subunit">
    <text evidence="6">Homodimer.</text>
</comment>
<dbReference type="GO" id="GO:0005737">
    <property type="term" value="C:cytoplasm"/>
    <property type="evidence" value="ECO:0007669"/>
    <property type="project" value="UniProtKB-SubCell"/>
</dbReference>
<keyword evidence="3 6" id="KW-0805">Transcription regulation</keyword>
<comment type="caution">
    <text evidence="8">The sequence shown here is derived from an EMBL/GenBank/DDBJ whole genome shotgun (WGS) entry which is preliminary data.</text>
</comment>
<dbReference type="SUPFAM" id="SSF46785">
    <property type="entry name" value="Winged helix' DNA-binding domain"/>
    <property type="match status" value="1"/>
</dbReference>
<keyword evidence="2 6" id="KW-0678">Repressor</keyword>
<dbReference type="NCBIfam" id="NF003994">
    <property type="entry name" value="PRK05472.2-3"/>
    <property type="match status" value="1"/>
</dbReference>
<sequence length="215" mass="24558">MKYNYSDIPEITVRRLSVYFHILKCLKDNNVEFISSKQLASLAHTNAVSVRKDFSYFGEFGKKHIGYNVNYLMKSIMKILNISKKNSYIIVGYGNLGTAISFFPGFKDENFFLKGIFDIKEEIIGKEPIEGVKVMHIDELNDFVKENRIKFAILSTPMNVAQVVSEKLAKAGIKGILNMTGRHIRVPEKTLVFDINIVTGLEWLSYFISKKGDKK</sequence>
<comment type="similarity">
    <text evidence="6">Belongs to the transcriptional regulatory Rex family.</text>
</comment>